<organism evidence="2 3">
    <name type="scientific">Purpureocillium lilacinum</name>
    <name type="common">Paecilomyces lilacinus</name>
    <dbReference type="NCBI Taxonomy" id="33203"/>
    <lineage>
        <taxon>Eukaryota</taxon>
        <taxon>Fungi</taxon>
        <taxon>Dikarya</taxon>
        <taxon>Ascomycota</taxon>
        <taxon>Pezizomycotina</taxon>
        <taxon>Sordariomycetes</taxon>
        <taxon>Hypocreomycetidae</taxon>
        <taxon>Hypocreales</taxon>
        <taxon>Ophiocordycipitaceae</taxon>
        <taxon>Purpureocillium</taxon>
    </lineage>
</organism>
<evidence type="ECO:0000256" key="1">
    <source>
        <dbReference type="SAM" id="MobiDB-lite"/>
    </source>
</evidence>
<dbReference type="EMBL" id="LCWV01000003">
    <property type="protein sequence ID" value="PWI74509.1"/>
    <property type="molecule type" value="Genomic_DNA"/>
</dbReference>
<gene>
    <name evidence="2" type="ORF">PCL_07823</name>
</gene>
<dbReference type="AlphaFoldDB" id="A0A2U3EJ26"/>
<name>A0A2U3EJ26_PURLI</name>
<accession>A0A2U3EJ26</accession>
<evidence type="ECO:0000313" key="3">
    <source>
        <dbReference type="Proteomes" id="UP000245956"/>
    </source>
</evidence>
<proteinExistence type="predicted"/>
<dbReference type="Proteomes" id="UP000245956">
    <property type="component" value="Unassembled WGS sequence"/>
</dbReference>
<reference evidence="2 3" key="1">
    <citation type="journal article" date="2016" name="Front. Microbiol.">
        <title>Genome and transcriptome sequences reveal the specific parasitism of the nematophagous Purpureocillium lilacinum 36-1.</title>
        <authorList>
            <person name="Xie J."/>
            <person name="Li S."/>
            <person name="Mo C."/>
            <person name="Xiao X."/>
            <person name="Peng D."/>
            <person name="Wang G."/>
            <person name="Xiao Y."/>
        </authorList>
    </citation>
    <scope>NUCLEOTIDE SEQUENCE [LARGE SCALE GENOMIC DNA]</scope>
    <source>
        <strain evidence="2 3">36-1</strain>
    </source>
</reference>
<sequence length="213" mass="22938">MGRPAGACGSRAETFSARAWGPDDVAGPSPPGTLRHAVSFAGRPMGSRRGVVSTAGRRRPVLGGLCFTGPAMYLTVRSGILSSCLWLASWQTARAPFPPGWWKADETRPARLSRTDLMLPMLPPSCKEQNRALARALRTSDGFLRVRGFLLGCTGDRRSFFDATTGGHDVGRQTCPAHIAFEGASSWHADPCRKHDTDPNAPSKRPPEQGLLD</sequence>
<feature type="region of interest" description="Disordered" evidence="1">
    <location>
        <begin position="190"/>
        <end position="213"/>
    </location>
</feature>
<comment type="caution">
    <text evidence="2">The sequence shown here is derived from an EMBL/GenBank/DDBJ whole genome shotgun (WGS) entry which is preliminary data.</text>
</comment>
<protein>
    <submittedName>
        <fullName evidence="2">Uncharacterized protein</fullName>
    </submittedName>
</protein>
<evidence type="ECO:0000313" key="2">
    <source>
        <dbReference type="EMBL" id="PWI74509.1"/>
    </source>
</evidence>